<evidence type="ECO:0000256" key="2">
    <source>
        <dbReference type="ARBA" id="ARBA00005283"/>
    </source>
</evidence>
<keyword evidence="3" id="KW-0540">Nuclease</keyword>
<dbReference type="Gene3D" id="3.40.50.1010">
    <property type="entry name" value="5'-nuclease"/>
    <property type="match status" value="1"/>
</dbReference>
<comment type="similarity">
    <text evidence="2">Belongs to the XPG/RAD2 endonuclease family. XPG subfamily.</text>
</comment>
<protein>
    <recommendedName>
        <fullName evidence="7">XPG N-terminal domain-containing protein</fullName>
    </recommendedName>
</protein>
<evidence type="ECO:0000256" key="6">
    <source>
        <dbReference type="ARBA" id="ARBA00023242"/>
    </source>
</evidence>
<dbReference type="GO" id="GO:0016788">
    <property type="term" value="F:hydrolase activity, acting on ester bonds"/>
    <property type="evidence" value="ECO:0007669"/>
    <property type="project" value="InterPro"/>
</dbReference>
<dbReference type="CDD" id="cd09868">
    <property type="entry name" value="PIN_XPG_RAD2"/>
    <property type="match status" value="1"/>
</dbReference>
<dbReference type="PRINTS" id="PR00853">
    <property type="entry name" value="XPGRADSUPER"/>
</dbReference>
<comment type="subcellular location">
    <subcellularLocation>
        <location evidence="1">Nucleus</location>
    </subcellularLocation>
</comment>
<dbReference type="GO" id="GO:0006289">
    <property type="term" value="P:nucleotide-excision repair"/>
    <property type="evidence" value="ECO:0007669"/>
    <property type="project" value="InterPro"/>
</dbReference>
<keyword evidence="3" id="KW-0378">Hydrolase</keyword>
<dbReference type="OrthoDB" id="31113at2759"/>
<comment type="caution">
    <text evidence="8">The sequence shown here is derived from an EMBL/GenBank/DDBJ whole genome shotgun (WGS) entry which is preliminary data.</text>
</comment>
<proteinExistence type="inferred from homology"/>
<dbReference type="InterPro" id="IPR001044">
    <property type="entry name" value="XPG/Rad2_eukaryotes"/>
</dbReference>
<dbReference type="SUPFAM" id="SSF88723">
    <property type="entry name" value="PIN domain-like"/>
    <property type="match status" value="1"/>
</dbReference>
<keyword evidence="3" id="KW-0255">Endonuclease</keyword>
<evidence type="ECO:0000259" key="7">
    <source>
        <dbReference type="SMART" id="SM00485"/>
    </source>
</evidence>
<dbReference type="GO" id="GO:0003697">
    <property type="term" value="F:single-stranded DNA binding"/>
    <property type="evidence" value="ECO:0007669"/>
    <property type="project" value="InterPro"/>
</dbReference>
<name>A0A2S5B754_9BASI</name>
<dbReference type="SMART" id="SM00485">
    <property type="entry name" value="XPGN"/>
    <property type="match status" value="1"/>
</dbReference>
<gene>
    <name evidence="8" type="ORF">BMF94_4423</name>
</gene>
<keyword evidence="9" id="KW-1185">Reference proteome</keyword>
<keyword evidence="4" id="KW-0227">DNA damage</keyword>
<dbReference type="GO" id="GO:0005634">
    <property type="term" value="C:nucleus"/>
    <property type="evidence" value="ECO:0007669"/>
    <property type="project" value="UniProtKB-SubCell"/>
</dbReference>
<dbReference type="STRING" id="741276.A0A2S5B754"/>
<dbReference type="PRINTS" id="PR00066">
    <property type="entry name" value="XRODRMPGMNTG"/>
</dbReference>
<reference evidence="8 9" key="1">
    <citation type="journal article" date="2018" name="Front. Microbiol.">
        <title>Prospects for Fungal Bioremediation of Acidic Radioactive Waste Sites: Characterization and Genome Sequence of Rhodotorula taiwanensis MD1149.</title>
        <authorList>
            <person name="Tkavc R."/>
            <person name="Matrosova V.Y."/>
            <person name="Grichenko O.E."/>
            <person name="Gostincar C."/>
            <person name="Volpe R.P."/>
            <person name="Klimenkova P."/>
            <person name="Gaidamakova E.K."/>
            <person name="Zhou C.E."/>
            <person name="Stewart B.J."/>
            <person name="Lyman M.G."/>
            <person name="Malfatti S.A."/>
            <person name="Rubinfeld B."/>
            <person name="Courtot M."/>
            <person name="Singh J."/>
            <person name="Dalgard C.L."/>
            <person name="Hamilton T."/>
            <person name="Frey K.G."/>
            <person name="Gunde-Cimerman N."/>
            <person name="Dugan L."/>
            <person name="Daly M.J."/>
        </authorList>
    </citation>
    <scope>NUCLEOTIDE SEQUENCE [LARGE SCALE GENOMIC DNA]</scope>
    <source>
        <strain evidence="8 9">MD1149</strain>
    </source>
</reference>
<dbReference type="InterPro" id="IPR029060">
    <property type="entry name" value="PIN-like_dom_sf"/>
</dbReference>
<dbReference type="PANTHER" id="PTHR16171:SF7">
    <property type="entry name" value="DNA REPAIR PROTEIN RAD2"/>
    <property type="match status" value="1"/>
</dbReference>
<dbReference type="PROSITE" id="PS00841">
    <property type="entry name" value="XPG_1"/>
    <property type="match status" value="1"/>
</dbReference>
<feature type="domain" description="XPG N-terminal" evidence="7">
    <location>
        <begin position="357"/>
        <end position="454"/>
    </location>
</feature>
<evidence type="ECO:0000256" key="5">
    <source>
        <dbReference type="ARBA" id="ARBA00023204"/>
    </source>
</evidence>
<dbReference type="GO" id="GO:0004520">
    <property type="term" value="F:DNA endonuclease activity"/>
    <property type="evidence" value="ECO:0007669"/>
    <property type="project" value="TreeGrafter"/>
</dbReference>
<dbReference type="InterPro" id="IPR019974">
    <property type="entry name" value="XPG_CS"/>
</dbReference>
<dbReference type="PANTHER" id="PTHR16171">
    <property type="entry name" value="DNA REPAIR PROTEIN COMPLEMENTING XP-G CELLS-RELATED"/>
    <property type="match status" value="1"/>
</dbReference>
<accession>A0A2S5B754</accession>
<dbReference type="InterPro" id="IPR006084">
    <property type="entry name" value="XPG/Rad2"/>
</dbReference>
<evidence type="ECO:0000313" key="9">
    <source>
        <dbReference type="Proteomes" id="UP000237144"/>
    </source>
</evidence>
<organism evidence="8 9">
    <name type="scientific">Rhodotorula taiwanensis</name>
    <dbReference type="NCBI Taxonomy" id="741276"/>
    <lineage>
        <taxon>Eukaryota</taxon>
        <taxon>Fungi</taxon>
        <taxon>Dikarya</taxon>
        <taxon>Basidiomycota</taxon>
        <taxon>Pucciniomycotina</taxon>
        <taxon>Microbotryomycetes</taxon>
        <taxon>Sporidiobolales</taxon>
        <taxon>Sporidiobolaceae</taxon>
        <taxon>Rhodotorula</taxon>
    </lineage>
</organism>
<evidence type="ECO:0000313" key="8">
    <source>
        <dbReference type="EMBL" id="POY72596.1"/>
    </source>
</evidence>
<dbReference type="InterPro" id="IPR006085">
    <property type="entry name" value="XPG_DNA_repair_N"/>
</dbReference>
<evidence type="ECO:0000256" key="1">
    <source>
        <dbReference type="ARBA" id="ARBA00004123"/>
    </source>
</evidence>
<evidence type="ECO:0000256" key="4">
    <source>
        <dbReference type="ARBA" id="ARBA00022763"/>
    </source>
</evidence>
<evidence type="ECO:0000256" key="3">
    <source>
        <dbReference type="ARBA" id="ARBA00022759"/>
    </source>
</evidence>
<dbReference type="Proteomes" id="UP000237144">
    <property type="component" value="Unassembled WGS sequence"/>
</dbReference>
<dbReference type="Pfam" id="PF00752">
    <property type="entry name" value="XPG_N"/>
    <property type="match status" value="1"/>
</dbReference>
<keyword evidence="5" id="KW-0234">DNA repair</keyword>
<dbReference type="EMBL" id="PJQD01000048">
    <property type="protein sequence ID" value="POY72596.1"/>
    <property type="molecule type" value="Genomic_DNA"/>
</dbReference>
<sequence length="485" mass="53804">MTERQNQTLSPASRSPTLSFLLQRKLPSEIAPATFVIRTAWVVVPLAKLYDGTDGRVRKVRRGRSDALIGFDVQPERHGVDIDTNVHIASWAHTAATLSIFGVSTSIPDTATVRVLTPEAVFAEALSVLSINKIDTQTEFRACFEIRLVYAIHQELGTSDRSNFWSNERWLRCVQRPGRPADLAHPALYGLIMQRLQGDRARKAASRERRFSASSGDEIDIAYLHAFAFARSLLELLRVLLALLTGAFRAGHSSGVGGHPCFDYSAFQPYRQGPYISPRVVYITLYDRSSAPADGCGNVRAAEHASWKRPKVAAARPVVTFEIHSAGALVLRERGTKAELAEAILAAPQSESVAAEGVHGLWTLLQPVARPVTLETLKDKRLAIDASMWLYQFQMATRDRKTGDVIYGAHIMGTFRRIMKLLFYGVKPVFVFDGDAPTLKKRTIEQRRRRKQGAGRDLAKTAQELLAAQLRSAAAEREIARCAFL</sequence>
<dbReference type="AlphaFoldDB" id="A0A2S5B754"/>
<keyword evidence="6" id="KW-0539">Nucleus</keyword>